<accession>A0A4Q5GQ53</accession>
<dbReference type="RefSeq" id="WP_130089095.1">
    <property type="nucleotide sequence ID" value="NZ_RCXL01000026.1"/>
</dbReference>
<dbReference type="EMBL" id="RCXL01000026">
    <property type="protein sequence ID" value="RYT70658.1"/>
    <property type="molecule type" value="Genomic_DNA"/>
</dbReference>
<evidence type="ECO:0000313" key="2">
    <source>
        <dbReference type="EMBL" id="RYT70658.1"/>
    </source>
</evidence>
<organism evidence="2 3">
    <name type="scientific">Bacteroides eggerthii</name>
    <dbReference type="NCBI Taxonomy" id="28111"/>
    <lineage>
        <taxon>Bacteria</taxon>
        <taxon>Pseudomonadati</taxon>
        <taxon>Bacteroidota</taxon>
        <taxon>Bacteroidia</taxon>
        <taxon>Bacteroidales</taxon>
        <taxon>Bacteroidaceae</taxon>
        <taxon>Bacteroides</taxon>
    </lineage>
</organism>
<dbReference type="EMBL" id="VVZX01000024">
    <property type="protein sequence ID" value="KAA5271388.1"/>
    <property type="molecule type" value="Genomic_DNA"/>
</dbReference>
<reference evidence="1 4" key="1">
    <citation type="journal article" date="2019" name="Nat. Med.">
        <title>A library of human gut bacterial isolates paired with longitudinal multiomics data enables mechanistic microbiome research.</title>
        <authorList>
            <person name="Poyet M."/>
            <person name="Groussin M."/>
            <person name="Gibbons S.M."/>
            <person name="Avila-Pacheco J."/>
            <person name="Jiang X."/>
            <person name="Kearney S.M."/>
            <person name="Perrotta A.R."/>
            <person name="Berdy B."/>
            <person name="Zhao S."/>
            <person name="Lieberman T.D."/>
            <person name="Swanson P.K."/>
            <person name="Smith M."/>
            <person name="Roesemann S."/>
            <person name="Alexander J.E."/>
            <person name="Rich S.A."/>
            <person name="Livny J."/>
            <person name="Vlamakis H."/>
            <person name="Clish C."/>
            <person name="Bullock K."/>
            <person name="Deik A."/>
            <person name="Scott J."/>
            <person name="Pierce K.A."/>
            <person name="Xavier R.J."/>
            <person name="Alm E.J."/>
        </authorList>
    </citation>
    <scope>NUCLEOTIDE SEQUENCE [LARGE SCALE GENOMIC DNA]</scope>
    <source>
        <strain evidence="1 4">BIOML-A1</strain>
    </source>
</reference>
<protein>
    <submittedName>
        <fullName evidence="2">Uncharacterized protein</fullName>
    </submittedName>
</protein>
<reference evidence="2 3" key="2">
    <citation type="journal article" date="2019" name="Science, e1252229">
        <title>Invertible promoters mediate bacterial phase variation, antibiotic resistance, and host adaptation in the gut.</title>
        <authorList>
            <person name="Jiang X."/>
            <person name="Hall A.B."/>
            <person name="Arthur T.D."/>
            <person name="Plichta D.R."/>
            <person name="Covington C.T."/>
            <person name="Poyet M."/>
            <person name="Crothers J."/>
            <person name="Moses P.L."/>
            <person name="Tolonen A.C."/>
            <person name="Vlamakis H."/>
            <person name="Alm E.J."/>
            <person name="Xavier R.J."/>
        </authorList>
    </citation>
    <scope>NUCLEOTIDE SEQUENCE [LARGE SCALE GENOMIC DNA]</scope>
    <source>
        <strain evidence="2">Bj_0095</strain>
        <strain evidence="3">bj_0095</strain>
    </source>
</reference>
<evidence type="ECO:0000313" key="3">
    <source>
        <dbReference type="Proteomes" id="UP000291917"/>
    </source>
</evidence>
<evidence type="ECO:0000313" key="1">
    <source>
        <dbReference type="EMBL" id="KAA5271388.1"/>
    </source>
</evidence>
<evidence type="ECO:0000313" key="4">
    <source>
        <dbReference type="Proteomes" id="UP000335496"/>
    </source>
</evidence>
<name>A0A4Q5GQ53_9BACE</name>
<dbReference type="AlphaFoldDB" id="A0A4Q5GQ53"/>
<comment type="caution">
    <text evidence="2">The sequence shown here is derived from an EMBL/GenBank/DDBJ whole genome shotgun (WGS) entry which is preliminary data.</text>
</comment>
<dbReference type="Proteomes" id="UP000291917">
    <property type="component" value="Unassembled WGS sequence"/>
</dbReference>
<dbReference type="Proteomes" id="UP000335496">
    <property type="component" value="Unassembled WGS sequence"/>
</dbReference>
<keyword evidence="4" id="KW-1185">Reference proteome</keyword>
<sequence>MKDQKSLLAKCLHNDIPAIVFQGSDSCAIEILQAAEKIYRKNGCSPEFLKDFHENVVDNFKVYQQENKSEIKLPDLTPSEKEAFYILQEKEFANFPSQIKDFEQHLKEYGFSQINENTLSHGKYIILNEKEWNGITAKNGDYDFAINHNKEKKQINYFLFSNDSNYPERIGDYDSLKACFFDVMVKHPLQEEKKNLTFMIEEYRKMGYGNIADTIKRYSINIETTFISEEAKYTIENIEIQTCGAKTMIGDFTISQKDNKPMAEINNYRILDKSTGKIESLNIDNINLSKQPPEALKKLLSGQQAEMTAKSGITQMMGLSKSPAGWTLQVGKQTFNTIDSSVEL</sequence>
<proteinExistence type="predicted"/>
<gene>
    <name evidence="2" type="ORF">EAJ03_15060</name>
    <name evidence="1" type="ORF">F2Z23_15265</name>
</gene>